<evidence type="ECO:0000313" key="1">
    <source>
        <dbReference type="EMBL" id="PRH81515.1"/>
    </source>
</evidence>
<organism evidence="1 2">
    <name type="scientific">Arenimonas caeni</name>
    <dbReference type="NCBI Taxonomy" id="2058085"/>
    <lineage>
        <taxon>Bacteria</taxon>
        <taxon>Pseudomonadati</taxon>
        <taxon>Pseudomonadota</taxon>
        <taxon>Gammaproteobacteria</taxon>
        <taxon>Lysobacterales</taxon>
        <taxon>Lysobacteraceae</taxon>
        <taxon>Arenimonas</taxon>
    </lineage>
</organism>
<evidence type="ECO:0000313" key="2">
    <source>
        <dbReference type="Proteomes" id="UP000241736"/>
    </source>
</evidence>
<dbReference type="AlphaFoldDB" id="A0A2P6M6G5"/>
<proteinExistence type="predicted"/>
<reference evidence="1 2" key="1">
    <citation type="submission" date="2018-03" db="EMBL/GenBank/DDBJ databases">
        <title>Arenimonas caeni sp. nov., isolated from activated sludge.</title>
        <authorList>
            <person name="Liu H."/>
        </authorList>
    </citation>
    <scope>NUCLEOTIDE SEQUENCE [LARGE SCALE GENOMIC DNA]</scope>
    <source>
        <strain evidence="2">z29</strain>
    </source>
</reference>
<gene>
    <name evidence="1" type="ORF">C6N40_11910</name>
</gene>
<dbReference type="EMBL" id="PVLF01000022">
    <property type="protein sequence ID" value="PRH81515.1"/>
    <property type="molecule type" value="Genomic_DNA"/>
</dbReference>
<dbReference type="OrthoDB" id="5966602at2"/>
<keyword evidence="2" id="KW-1185">Reference proteome</keyword>
<protein>
    <submittedName>
        <fullName evidence="1">Uncharacterized protein</fullName>
    </submittedName>
</protein>
<comment type="caution">
    <text evidence="1">The sequence shown here is derived from an EMBL/GenBank/DDBJ whole genome shotgun (WGS) entry which is preliminary data.</text>
</comment>
<name>A0A2P6M6G5_9GAMM</name>
<accession>A0A2P6M6G5</accession>
<sequence length="124" mass="14209">MPAFAAEPLSKSEQRLILLQANAGEPVEHVRFLRPMDSYEVISPQHVLIWENRFKAWLVELRQDQACKYIDRGFSISVETMRDSLNTKNGFLRGEGGVVCKIIGIREIDVPAWRQAERDAGIRK</sequence>
<dbReference type="InterPro" id="IPR045500">
    <property type="entry name" value="DUF6491"/>
</dbReference>
<dbReference type="Proteomes" id="UP000241736">
    <property type="component" value="Unassembled WGS sequence"/>
</dbReference>
<dbReference type="Pfam" id="PF20101">
    <property type="entry name" value="DUF6491"/>
    <property type="match status" value="1"/>
</dbReference>